<sequence>MRIMGLDVGDKTIGVALSDPMGWTAQGLEVIRRESIDKDLTRLGEIIQEYGVEKILVGLPKNMNATIGPQGEKVLAFVEKLKERFALPIKTWDERLSTVAAERMLIQADVSRSKRKKVIDKMAAAVILQGYLDAGAK</sequence>
<gene>
    <name evidence="7" type="ORF">B0537_04315</name>
</gene>
<evidence type="ECO:0000256" key="5">
    <source>
        <dbReference type="HAMAP-Rule" id="MF_00651"/>
    </source>
</evidence>
<dbReference type="NCBIfam" id="TIGR00250">
    <property type="entry name" value="RNAse_H_YqgF"/>
    <property type="match status" value="1"/>
</dbReference>
<dbReference type="PANTHER" id="PTHR33317:SF4">
    <property type="entry name" value="POLYNUCLEOTIDYL TRANSFERASE, RIBONUCLEASE H-LIKE SUPERFAMILY PROTEIN"/>
    <property type="match status" value="1"/>
</dbReference>
<dbReference type="HAMAP" id="MF_00651">
    <property type="entry name" value="Nuclease_YqgF"/>
    <property type="match status" value="1"/>
</dbReference>
<keyword evidence="2 5" id="KW-0690">Ribosome biogenesis</keyword>
<comment type="subcellular location">
    <subcellularLocation>
        <location evidence="5">Cytoplasm</location>
    </subcellularLocation>
</comment>
<keyword evidence="1 5" id="KW-0963">Cytoplasm</keyword>
<evidence type="ECO:0000313" key="8">
    <source>
        <dbReference type="Proteomes" id="UP000189464"/>
    </source>
</evidence>
<dbReference type="SUPFAM" id="SSF53098">
    <property type="entry name" value="Ribonuclease H-like"/>
    <property type="match status" value="1"/>
</dbReference>
<dbReference type="Pfam" id="PF03652">
    <property type="entry name" value="RuvX"/>
    <property type="match status" value="1"/>
</dbReference>
<keyword evidence="3 5" id="KW-0540">Nuclease</keyword>
<dbReference type="AlphaFoldDB" id="A0A1S6IUD3"/>
<dbReference type="GO" id="GO:0000967">
    <property type="term" value="P:rRNA 5'-end processing"/>
    <property type="evidence" value="ECO:0007669"/>
    <property type="project" value="UniProtKB-UniRule"/>
</dbReference>
<evidence type="ECO:0000256" key="4">
    <source>
        <dbReference type="ARBA" id="ARBA00022801"/>
    </source>
</evidence>
<dbReference type="KEGG" id="dfg:B0537_04315"/>
<name>A0A1S6IUD3_9FIRM</name>
<keyword evidence="4 5" id="KW-0378">Hydrolase</keyword>
<reference evidence="7 8" key="1">
    <citation type="journal article" date="2016" name="Int. J. Syst. Evol. Microbiol.">
        <title>Desulfotomaculum ferrireducens sp. nov., a moderately thermophilic sulfate-reducing and dissimilatory Fe(III)-reducing bacterium isolated from compost.</title>
        <authorList>
            <person name="Yang G."/>
            <person name="Guo J."/>
            <person name="Zhuang L."/>
            <person name="Yuan Y."/>
            <person name="Zhou S."/>
        </authorList>
    </citation>
    <scope>NUCLEOTIDE SEQUENCE [LARGE SCALE GENOMIC DNA]</scope>
    <source>
        <strain evidence="7 8">GSS09</strain>
    </source>
</reference>
<dbReference type="InterPro" id="IPR012337">
    <property type="entry name" value="RNaseH-like_sf"/>
</dbReference>
<dbReference type="RefSeq" id="WP_077713347.1">
    <property type="nucleotide sequence ID" value="NZ_CP019698.1"/>
</dbReference>
<keyword evidence="8" id="KW-1185">Reference proteome</keyword>
<dbReference type="EMBL" id="CP019698">
    <property type="protein sequence ID" value="AQS58383.1"/>
    <property type="molecule type" value="Genomic_DNA"/>
</dbReference>
<evidence type="ECO:0000256" key="1">
    <source>
        <dbReference type="ARBA" id="ARBA00022490"/>
    </source>
</evidence>
<evidence type="ECO:0000256" key="2">
    <source>
        <dbReference type="ARBA" id="ARBA00022517"/>
    </source>
</evidence>
<dbReference type="InterPro" id="IPR037027">
    <property type="entry name" value="YqgF/RNaseH-like_dom_sf"/>
</dbReference>
<dbReference type="Proteomes" id="UP000189464">
    <property type="component" value="Chromosome"/>
</dbReference>
<protein>
    <recommendedName>
        <fullName evidence="5">Putative pre-16S rRNA nuclease</fullName>
        <ecNumber evidence="5">3.1.-.-</ecNumber>
    </recommendedName>
</protein>
<dbReference type="STRING" id="1833852.B0537_04315"/>
<comment type="similarity">
    <text evidence="5">Belongs to the YqgF HJR family.</text>
</comment>
<comment type="function">
    <text evidence="5">Could be a nuclease involved in processing of the 5'-end of pre-16S rRNA.</text>
</comment>
<dbReference type="GO" id="GO:0016788">
    <property type="term" value="F:hydrolase activity, acting on ester bonds"/>
    <property type="evidence" value="ECO:0007669"/>
    <property type="project" value="UniProtKB-UniRule"/>
</dbReference>
<dbReference type="EC" id="3.1.-.-" evidence="5"/>
<evidence type="ECO:0000259" key="6">
    <source>
        <dbReference type="SMART" id="SM00732"/>
    </source>
</evidence>
<evidence type="ECO:0000313" key="7">
    <source>
        <dbReference type="EMBL" id="AQS58383.1"/>
    </source>
</evidence>
<proteinExistence type="inferred from homology"/>
<dbReference type="SMART" id="SM00732">
    <property type="entry name" value="YqgFc"/>
    <property type="match status" value="1"/>
</dbReference>
<dbReference type="GO" id="GO:0005829">
    <property type="term" value="C:cytosol"/>
    <property type="evidence" value="ECO:0007669"/>
    <property type="project" value="TreeGrafter"/>
</dbReference>
<feature type="domain" description="YqgF/RNase H-like" evidence="6">
    <location>
        <begin position="1"/>
        <end position="101"/>
    </location>
</feature>
<dbReference type="InterPro" id="IPR005227">
    <property type="entry name" value="YqgF"/>
</dbReference>
<dbReference type="GO" id="GO:0004518">
    <property type="term" value="F:nuclease activity"/>
    <property type="evidence" value="ECO:0007669"/>
    <property type="project" value="UniProtKB-KW"/>
</dbReference>
<dbReference type="Gene3D" id="3.30.420.140">
    <property type="entry name" value="YqgF/RNase H-like domain"/>
    <property type="match status" value="1"/>
</dbReference>
<dbReference type="PANTHER" id="PTHR33317">
    <property type="entry name" value="POLYNUCLEOTIDYL TRANSFERASE, RIBONUCLEASE H-LIKE SUPERFAMILY PROTEIN"/>
    <property type="match status" value="1"/>
</dbReference>
<accession>A0A1S6IUD3</accession>
<organism evidence="7 8">
    <name type="scientific">Desulforamulus ferrireducens</name>
    <dbReference type="NCBI Taxonomy" id="1833852"/>
    <lineage>
        <taxon>Bacteria</taxon>
        <taxon>Bacillati</taxon>
        <taxon>Bacillota</taxon>
        <taxon>Clostridia</taxon>
        <taxon>Eubacteriales</taxon>
        <taxon>Peptococcaceae</taxon>
        <taxon>Desulforamulus</taxon>
    </lineage>
</organism>
<dbReference type="CDD" id="cd16964">
    <property type="entry name" value="YqgF"/>
    <property type="match status" value="1"/>
</dbReference>
<evidence type="ECO:0000256" key="3">
    <source>
        <dbReference type="ARBA" id="ARBA00022722"/>
    </source>
</evidence>
<dbReference type="OrthoDB" id="9796140at2"/>
<dbReference type="InterPro" id="IPR006641">
    <property type="entry name" value="YqgF/RNaseH-like_dom"/>
</dbReference>